<reference evidence="1 2" key="1">
    <citation type="submission" date="2019-06" db="EMBL/GenBank/DDBJ databases">
        <title>Draft genome sequence of Methanolobus vulcani B1d.</title>
        <authorList>
            <person name="Creighbaum A.J."/>
            <person name="Ticak T."/>
            <person name="Hariraju D."/>
            <person name="Arivett B.A."/>
            <person name="Ferguson D.J.Jr."/>
        </authorList>
    </citation>
    <scope>NUCLEOTIDE SEQUENCE [LARGE SCALE GENOMIC DNA]</scope>
    <source>
        <strain evidence="1 2">B1d</strain>
    </source>
</reference>
<gene>
    <name evidence="1" type="ORF">FKV42_04695</name>
</gene>
<name>A0A7Z8P1V6_9EURY</name>
<accession>A0A7Z8P1V6</accession>
<proteinExistence type="predicted"/>
<sequence>MQIIKIPRTMNCFVTTTIVLKKIIDLNVISLTTSNVYDEEKYLKYEFIENFDIQVNILHTIIPTLNLTKNNYKKVVSADVLNSELDEAEMLYENEFIRPAGIIAGIVLERYLKTLCEINGIELESKDTMVPIAQKIRISDKLPDFDLSMFKAIDHLASLRNKCAHPREEPKKHEVRELIDKTKKITFMAFS</sequence>
<keyword evidence="2" id="KW-1185">Reference proteome</keyword>
<evidence type="ECO:0000313" key="2">
    <source>
        <dbReference type="Proteomes" id="UP000319335"/>
    </source>
</evidence>
<dbReference type="EMBL" id="VIAQ01000011">
    <property type="protein sequence ID" value="TQD26756.1"/>
    <property type="molecule type" value="Genomic_DNA"/>
</dbReference>
<dbReference type="AlphaFoldDB" id="A0A7Z8P1V6"/>
<comment type="caution">
    <text evidence="1">The sequence shown here is derived from an EMBL/GenBank/DDBJ whole genome shotgun (WGS) entry which is preliminary data.</text>
</comment>
<protein>
    <recommendedName>
        <fullName evidence="3">DUF4145 domain-containing protein</fullName>
    </recommendedName>
</protein>
<evidence type="ECO:0008006" key="3">
    <source>
        <dbReference type="Google" id="ProtNLM"/>
    </source>
</evidence>
<dbReference type="Proteomes" id="UP000319335">
    <property type="component" value="Unassembled WGS sequence"/>
</dbReference>
<organism evidence="1 2">
    <name type="scientific">Methanolobus vulcani</name>
    <dbReference type="NCBI Taxonomy" id="38026"/>
    <lineage>
        <taxon>Archaea</taxon>
        <taxon>Methanobacteriati</taxon>
        <taxon>Methanobacteriota</taxon>
        <taxon>Stenosarchaea group</taxon>
        <taxon>Methanomicrobia</taxon>
        <taxon>Methanosarcinales</taxon>
        <taxon>Methanosarcinaceae</taxon>
        <taxon>Methanolobus</taxon>
    </lineage>
</organism>
<evidence type="ECO:0000313" key="1">
    <source>
        <dbReference type="EMBL" id="TQD26756.1"/>
    </source>
</evidence>